<dbReference type="PANTHER" id="PTHR41930:SF1">
    <property type="entry name" value="DEPHOSPHO-COA KINASE"/>
    <property type="match status" value="1"/>
</dbReference>
<dbReference type="EMBL" id="JAGQKZ010000002">
    <property type="protein sequence ID" value="MCA9391685.1"/>
    <property type="molecule type" value="Genomic_DNA"/>
</dbReference>
<dbReference type="Gene3D" id="3.40.50.300">
    <property type="entry name" value="P-loop containing nucleotide triphosphate hydrolases"/>
    <property type="match status" value="1"/>
</dbReference>
<dbReference type="Pfam" id="PF13238">
    <property type="entry name" value="AAA_18"/>
    <property type="match status" value="1"/>
</dbReference>
<accession>A0A955LJC6</accession>
<dbReference type="AlphaFoldDB" id="A0A955LJC6"/>
<reference evidence="1" key="1">
    <citation type="submission" date="2020-04" db="EMBL/GenBank/DDBJ databases">
        <authorList>
            <person name="Zhang T."/>
        </authorList>
    </citation>
    <scope>NUCLEOTIDE SEQUENCE</scope>
    <source>
        <strain evidence="1">HKST-UBA03</strain>
    </source>
</reference>
<dbReference type="InterPro" id="IPR027417">
    <property type="entry name" value="P-loop_NTPase"/>
</dbReference>
<protein>
    <submittedName>
        <fullName evidence="1">Nucleoside monophosphate kinase</fullName>
    </submittedName>
</protein>
<dbReference type="PRINTS" id="PR01100">
    <property type="entry name" value="SHIKIMTKNASE"/>
</dbReference>
<comment type="caution">
    <text evidence="1">The sequence shown here is derived from an EMBL/GenBank/DDBJ whole genome shotgun (WGS) entry which is preliminary data.</text>
</comment>
<name>A0A955LJC6_UNCKA</name>
<organism evidence="1 2">
    <name type="scientific">candidate division WWE3 bacterium</name>
    <dbReference type="NCBI Taxonomy" id="2053526"/>
    <lineage>
        <taxon>Bacteria</taxon>
        <taxon>Katanobacteria</taxon>
    </lineage>
</organism>
<sequence>MNVRMIIGLVGENGAGKGTIAKHLENEHNFKHVSTGNIVREYTIKLNGSEGDRKLQQKVGIDLRKKHGTRFLVKEALRNNNERLVISGLRHPDEVRAIKATHGVILYVTASAKNRYKRIKDRDSTRDKLNFKTFLEQESFESGNYDVFAQHLDTVIGMHDVKIVNNAKEDDLYNKVKDFLNDYFPLD</sequence>
<gene>
    <name evidence="1" type="ORF">KC614_00580</name>
</gene>
<dbReference type="SUPFAM" id="SSF52540">
    <property type="entry name" value="P-loop containing nucleoside triphosphate hydrolases"/>
    <property type="match status" value="1"/>
</dbReference>
<dbReference type="Proteomes" id="UP000751518">
    <property type="component" value="Unassembled WGS sequence"/>
</dbReference>
<reference evidence="1" key="2">
    <citation type="journal article" date="2021" name="Microbiome">
        <title>Successional dynamics and alternative stable states in a saline activated sludge microbial community over 9 years.</title>
        <authorList>
            <person name="Wang Y."/>
            <person name="Ye J."/>
            <person name="Ju F."/>
            <person name="Liu L."/>
            <person name="Boyd J.A."/>
            <person name="Deng Y."/>
            <person name="Parks D.H."/>
            <person name="Jiang X."/>
            <person name="Yin X."/>
            <person name="Woodcroft B.J."/>
            <person name="Tyson G.W."/>
            <person name="Hugenholtz P."/>
            <person name="Polz M.F."/>
            <person name="Zhang T."/>
        </authorList>
    </citation>
    <scope>NUCLEOTIDE SEQUENCE</scope>
    <source>
        <strain evidence="1">HKST-UBA03</strain>
    </source>
</reference>
<proteinExistence type="predicted"/>
<dbReference type="GO" id="GO:0016301">
    <property type="term" value="F:kinase activity"/>
    <property type="evidence" value="ECO:0007669"/>
    <property type="project" value="UniProtKB-KW"/>
</dbReference>
<evidence type="ECO:0000313" key="2">
    <source>
        <dbReference type="Proteomes" id="UP000751518"/>
    </source>
</evidence>
<evidence type="ECO:0000313" key="1">
    <source>
        <dbReference type="EMBL" id="MCA9391685.1"/>
    </source>
</evidence>
<keyword evidence="1" id="KW-0418">Kinase</keyword>
<dbReference type="PANTHER" id="PTHR41930">
    <property type="entry name" value="UPF0200 PROTEIN MJ1399"/>
    <property type="match status" value="1"/>
</dbReference>
<keyword evidence="1" id="KW-0808">Transferase</keyword>